<evidence type="ECO:0000313" key="1">
    <source>
        <dbReference type="EMBL" id="TNN78858.1"/>
    </source>
</evidence>
<name>A0A4Z2IM98_9TELE</name>
<dbReference type="AlphaFoldDB" id="A0A4Z2IM98"/>
<organism evidence="1 2">
    <name type="scientific">Liparis tanakae</name>
    <name type="common">Tanaka's snailfish</name>
    <dbReference type="NCBI Taxonomy" id="230148"/>
    <lineage>
        <taxon>Eukaryota</taxon>
        <taxon>Metazoa</taxon>
        <taxon>Chordata</taxon>
        <taxon>Craniata</taxon>
        <taxon>Vertebrata</taxon>
        <taxon>Euteleostomi</taxon>
        <taxon>Actinopterygii</taxon>
        <taxon>Neopterygii</taxon>
        <taxon>Teleostei</taxon>
        <taxon>Neoteleostei</taxon>
        <taxon>Acanthomorphata</taxon>
        <taxon>Eupercaria</taxon>
        <taxon>Perciformes</taxon>
        <taxon>Cottioidei</taxon>
        <taxon>Cottales</taxon>
        <taxon>Liparidae</taxon>
        <taxon>Liparis</taxon>
    </lineage>
</organism>
<dbReference type="EMBL" id="SRLO01000070">
    <property type="protein sequence ID" value="TNN78858.1"/>
    <property type="molecule type" value="Genomic_DNA"/>
</dbReference>
<keyword evidence="2" id="KW-1185">Reference proteome</keyword>
<reference evidence="1 2" key="1">
    <citation type="submission" date="2019-03" db="EMBL/GenBank/DDBJ databases">
        <title>First draft genome of Liparis tanakae, snailfish: a comprehensive survey of snailfish specific genes.</title>
        <authorList>
            <person name="Kim W."/>
            <person name="Song I."/>
            <person name="Jeong J.-H."/>
            <person name="Kim D."/>
            <person name="Kim S."/>
            <person name="Ryu S."/>
            <person name="Song J.Y."/>
            <person name="Lee S.K."/>
        </authorList>
    </citation>
    <scope>NUCLEOTIDE SEQUENCE [LARGE SCALE GENOMIC DNA]</scope>
    <source>
        <tissue evidence="1">Muscle</tissue>
    </source>
</reference>
<comment type="caution">
    <text evidence="1">The sequence shown here is derived from an EMBL/GenBank/DDBJ whole genome shotgun (WGS) entry which is preliminary data.</text>
</comment>
<dbReference type="Proteomes" id="UP000314294">
    <property type="component" value="Unassembled WGS sequence"/>
</dbReference>
<evidence type="ECO:0000313" key="2">
    <source>
        <dbReference type="Proteomes" id="UP000314294"/>
    </source>
</evidence>
<accession>A0A4Z2IM98</accession>
<gene>
    <name evidence="1" type="ORF">EYF80_011028</name>
</gene>
<protein>
    <submittedName>
        <fullName evidence="1">Uncharacterized protein</fullName>
    </submittedName>
</protein>
<sequence>MHRVAFREQLLLWLRNINPSLHQRQVHWKSPTEHLELPRDESSGLCTHAVSTSLRSQLKVRRANLACGLG</sequence>
<proteinExistence type="predicted"/>